<name>A0A7Z1S2R0_9VIBR</name>
<dbReference type="GO" id="GO:0006313">
    <property type="term" value="P:DNA transposition"/>
    <property type="evidence" value="ECO:0007669"/>
    <property type="project" value="InterPro"/>
</dbReference>
<comment type="caution">
    <text evidence="2">The sequence shown here is derived from an EMBL/GenBank/DDBJ whole genome shotgun (WGS) entry which is preliminary data.</text>
</comment>
<dbReference type="RefSeq" id="WP_102332439.1">
    <property type="nucleotide sequence ID" value="NZ_CP170595.1"/>
</dbReference>
<reference evidence="2" key="1">
    <citation type="submission" date="2016-07" db="EMBL/GenBank/DDBJ databases">
        <authorList>
            <person name="Kauffman K."/>
            <person name="Arevalo P."/>
            <person name="Polz M.F."/>
        </authorList>
    </citation>
    <scope>NUCLEOTIDE SEQUENCE</scope>
    <source>
        <strain evidence="2">10N.222.46.E12</strain>
    </source>
</reference>
<feature type="domain" description="Tn3 transposase DDE" evidence="1">
    <location>
        <begin position="45"/>
        <end position="99"/>
    </location>
</feature>
<evidence type="ECO:0000313" key="2">
    <source>
        <dbReference type="EMBL" id="PMP29731.1"/>
    </source>
</evidence>
<protein>
    <recommendedName>
        <fullName evidence="1">Tn3 transposase DDE domain-containing protein</fullName>
    </recommendedName>
</protein>
<dbReference type="EMBL" id="MDBS01000025">
    <property type="protein sequence ID" value="PMP29731.1"/>
    <property type="molecule type" value="Genomic_DNA"/>
</dbReference>
<proteinExistence type="predicted"/>
<dbReference type="Pfam" id="PF01526">
    <property type="entry name" value="DDE_Tnp_Tn3"/>
    <property type="match status" value="1"/>
</dbReference>
<gene>
    <name evidence="2" type="ORF">BCS90_16410</name>
</gene>
<reference evidence="2" key="2">
    <citation type="journal article" date="2018" name="Nature">
        <title>A major lineage of non-tailed dsDNA viruses as unrecognized killers of marine bacteria.</title>
        <authorList>
            <person name="Kauffman K.M."/>
            <person name="Hussain F.A."/>
            <person name="Yang J."/>
            <person name="Arevalo P."/>
            <person name="Brown J.M."/>
            <person name="Chang W.K."/>
            <person name="VanInsberghe D."/>
            <person name="Elsherbini J."/>
            <person name="Sharma R.S."/>
            <person name="Cutler M.B."/>
            <person name="Kelly L."/>
            <person name="Polz M.F."/>
        </authorList>
    </citation>
    <scope>NUCLEOTIDE SEQUENCE</scope>
    <source>
        <strain evidence="2">10N.222.46.E12</strain>
    </source>
</reference>
<organism evidence="2">
    <name type="scientific">Vibrio cyclitrophicus</name>
    <dbReference type="NCBI Taxonomy" id="47951"/>
    <lineage>
        <taxon>Bacteria</taxon>
        <taxon>Pseudomonadati</taxon>
        <taxon>Pseudomonadota</taxon>
        <taxon>Gammaproteobacteria</taxon>
        <taxon>Vibrionales</taxon>
        <taxon>Vibrionaceae</taxon>
        <taxon>Vibrio</taxon>
    </lineage>
</organism>
<dbReference type="InterPro" id="IPR002513">
    <property type="entry name" value="Tn3_Tnp_DDE_dom"/>
</dbReference>
<dbReference type="GO" id="GO:0004803">
    <property type="term" value="F:transposase activity"/>
    <property type="evidence" value="ECO:0007669"/>
    <property type="project" value="InterPro"/>
</dbReference>
<accession>A0A7Z1S2R0</accession>
<evidence type="ECO:0000259" key="1">
    <source>
        <dbReference type="Pfam" id="PF01526"/>
    </source>
</evidence>
<dbReference type="AlphaFoldDB" id="A0A7Z1S2R0"/>
<sequence length="113" mass="12656">MCFVVLFTITALRNAIGQVANANFISRNPSMWGEGTTSSASDAKKLGVIIHWHVEKKSTCIYFLLKRSSSSEVTFMIEGVLHHGTEMDFDRQYVDSHGFLYKSDTETAVFNSV</sequence>